<name>A0A316DCN5_9BACL</name>
<evidence type="ECO:0000313" key="4">
    <source>
        <dbReference type="EMBL" id="PWK13075.1"/>
    </source>
</evidence>
<keyword evidence="5" id="KW-1185">Reference proteome</keyword>
<reference evidence="4 5" key="1">
    <citation type="submission" date="2018-05" db="EMBL/GenBank/DDBJ databases">
        <title>Genomic Encyclopedia of Type Strains, Phase IV (KMG-IV): sequencing the most valuable type-strain genomes for metagenomic binning, comparative biology and taxonomic classification.</title>
        <authorList>
            <person name="Goeker M."/>
        </authorList>
    </citation>
    <scope>NUCLEOTIDE SEQUENCE [LARGE SCALE GENOMIC DNA]</scope>
    <source>
        <strain evidence="4 5">DSM 18773</strain>
    </source>
</reference>
<dbReference type="Proteomes" id="UP000245634">
    <property type="component" value="Unassembled WGS sequence"/>
</dbReference>
<comment type="similarity">
    <text evidence="1">Belongs to the UDPGP type 1 family.</text>
</comment>
<dbReference type="PANTHER" id="PTHR11952">
    <property type="entry name" value="UDP- GLUCOSE PYROPHOSPHORYLASE"/>
    <property type="match status" value="1"/>
</dbReference>
<dbReference type="EMBL" id="QGGL01000008">
    <property type="protein sequence ID" value="PWK13075.1"/>
    <property type="molecule type" value="Genomic_DNA"/>
</dbReference>
<dbReference type="Pfam" id="PF01704">
    <property type="entry name" value="UDPGP"/>
    <property type="match status" value="1"/>
</dbReference>
<dbReference type="OrthoDB" id="9806910at2"/>
<protein>
    <submittedName>
        <fullName evidence="4">UDP-N-acetylglucosamine/UDP-N-acetylgalactosamine diphosphorylase</fullName>
    </submittedName>
</protein>
<sequence length="424" mass="47416">MQEVLNKYGQQQLVEFYDTLTATEQAALTKQIEGIDFEALATIYQNMHNEQKSLSLEPLQANRWEEYTDAQREDFHKQGMELLRAGKVGVLVVAGGQGSRLGHEGPKGTFDIGLPSHKSLFQLQAERLLNLSQRAGTTIPWYIMTSPDNHEDTVAFFEQHAFFGYPESELTFFQQDVIPAVDLDGKVLLKTPSTVCMVPNGNGGCFSALRRAGGLADLKKRGVEWLFYYNVDNALIKPADPDFVGFASHFNHPVASKVIERTNPEEKVGVLGLKNGRPAVIEYTELPDSLKNARDESGALMYRNANISIHLFRLDFVEEMSEASLPYQVARKTIQTVHGKVDAYKYELFFFDTFPFADNMSVVMAKREEEFAPLKNATGADSPETARALVLNLHREWMHKAGRAAEEAGEISPLVSYAGEGLKR</sequence>
<comment type="caution">
    <text evidence="4">The sequence shown here is derived from an EMBL/GenBank/DDBJ whole genome shotgun (WGS) entry which is preliminary data.</text>
</comment>
<dbReference type="RefSeq" id="WP_109689038.1">
    <property type="nucleotide sequence ID" value="NZ_QGGL01000008.1"/>
</dbReference>
<dbReference type="AlphaFoldDB" id="A0A316DCN5"/>
<dbReference type="InterPro" id="IPR029044">
    <property type="entry name" value="Nucleotide-diphossugar_trans"/>
</dbReference>
<dbReference type="CDD" id="cd04193">
    <property type="entry name" value="UDPGlcNAc_PPase"/>
    <property type="match status" value="1"/>
</dbReference>
<dbReference type="InterPro" id="IPR039741">
    <property type="entry name" value="UDP-sugar_pyrophosphorylase"/>
</dbReference>
<evidence type="ECO:0000313" key="5">
    <source>
        <dbReference type="Proteomes" id="UP000245634"/>
    </source>
</evidence>
<accession>A0A316DCN5</accession>
<organism evidence="4 5">
    <name type="scientific">Tumebacillus permanentifrigoris</name>
    <dbReference type="NCBI Taxonomy" id="378543"/>
    <lineage>
        <taxon>Bacteria</taxon>
        <taxon>Bacillati</taxon>
        <taxon>Bacillota</taxon>
        <taxon>Bacilli</taxon>
        <taxon>Bacillales</taxon>
        <taxon>Alicyclobacillaceae</taxon>
        <taxon>Tumebacillus</taxon>
    </lineage>
</organism>
<proteinExistence type="inferred from homology"/>
<dbReference type="InterPro" id="IPR002618">
    <property type="entry name" value="UDPGP_fam"/>
</dbReference>
<dbReference type="Gene3D" id="3.90.550.10">
    <property type="entry name" value="Spore Coat Polysaccharide Biosynthesis Protein SpsA, Chain A"/>
    <property type="match status" value="1"/>
</dbReference>
<dbReference type="GO" id="GO:0070569">
    <property type="term" value="F:uridylyltransferase activity"/>
    <property type="evidence" value="ECO:0007669"/>
    <property type="project" value="InterPro"/>
</dbReference>
<evidence type="ECO:0000256" key="3">
    <source>
        <dbReference type="ARBA" id="ARBA00022695"/>
    </source>
</evidence>
<dbReference type="SUPFAM" id="SSF53448">
    <property type="entry name" value="Nucleotide-diphospho-sugar transferases"/>
    <property type="match status" value="1"/>
</dbReference>
<keyword evidence="3" id="KW-0548">Nucleotidyltransferase</keyword>
<dbReference type="PANTHER" id="PTHR11952:SF2">
    <property type="entry name" value="LD24639P"/>
    <property type="match status" value="1"/>
</dbReference>
<evidence type="ECO:0000256" key="2">
    <source>
        <dbReference type="ARBA" id="ARBA00022679"/>
    </source>
</evidence>
<evidence type="ECO:0000256" key="1">
    <source>
        <dbReference type="ARBA" id="ARBA00010401"/>
    </source>
</evidence>
<gene>
    <name evidence="4" type="ORF">C7459_10893</name>
</gene>
<keyword evidence="2" id="KW-0808">Transferase</keyword>